<evidence type="ECO:0000256" key="1">
    <source>
        <dbReference type="ARBA" id="ARBA00004651"/>
    </source>
</evidence>
<comment type="similarity">
    <text evidence="6">Belongs to the ABC-4 integral membrane protein family.</text>
</comment>
<evidence type="ECO:0000256" key="2">
    <source>
        <dbReference type="ARBA" id="ARBA00022475"/>
    </source>
</evidence>
<keyword evidence="5 7" id="KW-0472">Membrane</keyword>
<feature type="transmembrane region" description="Helical" evidence="7">
    <location>
        <begin position="325"/>
        <end position="358"/>
    </location>
</feature>
<feature type="domain" description="ABC3 transporter permease C-terminal" evidence="8">
    <location>
        <begin position="58"/>
        <end position="169"/>
    </location>
</feature>
<dbReference type="RefSeq" id="WP_377936031.1">
    <property type="nucleotide sequence ID" value="NZ_JBHUEA010000025.1"/>
</dbReference>
<evidence type="ECO:0000256" key="7">
    <source>
        <dbReference type="SAM" id="Phobius"/>
    </source>
</evidence>
<feature type="transmembrane region" description="Helical" evidence="7">
    <location>
        <begin position="201"/>
        <end position="223"/>
    </location>
</feature>
<feature type="domain" description="ABC3 transporter permease C-terminal" evidence="8">
    <location>
        <begin position="337"/>
        <end position="458"/>
    </location>
</feature>
<accession>A0ABW4LKH7</accession>
<dbReference type="PANTHER" id="PTHR30572:SF4">
    <property type="entry name" value="ABC TRANSPORTER PERMEASE YTRF"/>
    <property type="match status" value="1"/>
</dbReference>
<evidence type="ECO:0000259" key="8">
    <source>
        <dbReference type="Pfam" id="PF02687"/>
    </source>
</evidence>
<dbReference type="InterPro" id="IPR003838">
    <property type="entry name" value="ABC3_permease_C"/>
</dbReference>
<keyword evidence="10" id="KW-1185">Reference proteome</keyword>
<evidence type="ECO:0000313" key="9">
    <source>
        <dbReference type="EMBL" id="MFD1722696.1"/>
    </source>
</evidence>
<dbReference type="EMBL" id="JBHUEA010000025">
    <property type="protein sequence ID" value="MFD1722696.1"/>
    <property type="molecule type" value="Genomic_DNA"/>
</dbReference>
<sequence>MSAGSRLPVSGVLVTSLAAAFGVALLQGVGLLAATLRADPVAGGSGTVAVLLQTVGLVFVVVAVYASAVVTTNTFAVVVAGRVRQIALHRLLGATARAERRAVTRDGLVVGALGAGIGLVTGTALVAALLGAGRALGRFESVTYSFANPVVLVPAAAVLLTTWLAARIGSRRVLDVTPVQALGGAEEASEEETRASRVRSAAAAALVGVGALLLGGGVVLGTVSEQGLLVAFCGGVTSFTGIVLGAHLVIPRALRLTGRLLGTSPTARLAAENAVRHPLRSTRSTVGLLVSVTLVVTFGTALTTFSAMVKAAAGDDPAYYAGIDAALATTIAVFSALIGFSAVIAGAGLVSSLSLGVLQRTRELGLLRALGFSARQLRRMVLAEAGQLVMTAAALGLLLGTVYGWAGAHALLGSAPEMPGPWFVAVPWGVLVAVVGGGLLLTLVASVAPAGRATRVSPVEALGAE</sequence>
<evidence type="ECO:0000256" key="4">
    <source>
        <dbReference type="ARBA" id="ARBA00022989"/>
    </source>
</evidence>
<protein>
    <submittedName>
        <fullName evidence="9">FtsX-like permease family protein</fullName>
    </submittedName>
</protein>
<gene>
    <name evidence="9" type="ORF">ACFSBI_14160</name>
</gene>
<organism evidence="9 10">
    <name type="scientific">Amnibacterium endophyticum</name>
    <dbReference type="NCBI Taxonomy" id="2109337"/>
    <lineage>
        <taxon>Bacteria</taxon>
        <taxon>Bacillati</taxon>
        <taxon>Actinomycetota</taxon>
        <taxon>Actinomycetes</taxon>
        <taxon>Micrococcales</taxon>
        <taxon>Microbacteriaceae</taxon>
        <taxon>Amnibacterium</taxon>
    </lineage>
</organism>
<reference evidence="10" key="1">
    <citation type="journal article" date="2019" name="Int. J. Syst. Evol. Microbiol.">
        <title>The Global Catalogue of Microorganisms (GCM) 10K type strain sequencing project: providing services to taxonomists for standard genome sequencing and annotation.</title>
        <authorList>
            <consortium name="The Broad Institute Genomics Platform"/>
            <consortium name="The Broad Institute Genome Sequencing Center for Infectious Disease"/>
            <person name="Wu L."/>
            <person name="Ma J."/>
        </authorList>
    </citation>
    <scope>NUCLEOTIDE SEQUENCE [LARGE SCALE GENOMIC DNA]</scope>
    <source>
        <strain evidence="10">CGMCC 1.12471</strain>
    </source>
</reference>
<name>A0ABW4LKH7_9MICO</name>
<comment type="subcellular location">
    <subcellularLocation>
        <location evidence="1">Cell membrane</location>
        <topology evidence="1">Multi-pass membrane protein</topology>
    </subcellularLocation>
</comment>
<feature type="transmembrane region" description="Helical" evidence="7">
    <location>
        <begin position="385"/>
        <end position="406"/>
    </location>
</feature>
<dbReference type="InterPro" id="IPR050250">
    <property type="entry name" value="Macrolide_Exporter_MacB"/>
</dbReference>
<dbReference type="Proteomes" id="UP001597347">
    <property type="component" value="Unassembled WGS sequence"/>
</dbReference>
<dbReference type="Pfam" id="PF02687">
    <property type="entry name" value="FtsX"/>
    <property type="match status" value="2"/>
</dbReference>
<evidence type="ECO:0000256" key="5">
    <source>
        <dbReference type="ARBA" id="ARBA00023136"/>
    </source>
</evidence>
<feature type="transmembrane region" description="Helical" evidence="7">
    <location>
        <begin position="107"/>
        <end position="132"/>
    </location>
</feature>
<dbReference type="PANTHER" id="PTHR30572">
    <property type="entry name" value="MEMBRANE COMPONENT OF TRANSPORTER-RELATED"/>
    <property type="match status" value="1"/>
</dbReference>
<proteinExistence type="inferred from homology"/>
<feature type="transmembrane region" description="Helical" evidence="7">
    <location>
        <begin position="426"/>
        <end position="448"/>
    </location>
</feature>
<evidence type="ECO:0000313" key="10">
    <source>
        <dbReference type="Proteomes" id="UP001597347"/>
    </source>
</evidence>
<evidence type="ECO:0000256" key="3">
    <source>
        <dbReference type="ARBA" id="ARBA00022692"/>
    </source>
</evidence>
<keyword evidence="3 7" id="KW-0812">Transmembrane</keyword>
<evidence type="ECO:0000256" key="6">
    <source>
        <dbReference type="ARBA" id="ARBA00038076"/>
    </source>
</evidence>
<feature type="transmembrane region" description="Helical" evidence="7">
    <location>
        <begin position="54"/>
        <end position="80"/>
    </location>
</feature>
<comment type="caution">
    <text evidence="9">The sequence shown here is derived from an EMBL/GenBank/DDBJ whole genome shotgun (WGS) entry which is preliminary data.</text>
</comment>
<keyword evidence="4 7" id="KW-1133">Transmembrane helix</keyword>
<feature type="transmembrane region" description="Helical" evidence="7">
    <location>
        <begin position="286"/>
        <end position="305"/>
    </location>
</feature>
<keyword evidence="2" id="KW-1003">Cell membrane</keyword>
<feature type="transmembrane region" description="Helical" evidence="7">
    <location>
        <begin position="229"/>
        <end position="250"/>
    </location>
</feature>
<feature type="transmembrane region" description="Helical" evidence="7">
    <location>
        <begin position="144"/>
        <end position="166"/>
    </location>
</feature>